<accession>A0A7X5R2E3</accession>
<keyword evidence="2" id="KW-0813">Transport</keyword>
<dbReference type="PROSITE" id="PS50850">
    <property type="entry name" value="MFS"/>
    <property type="match status" value="1"/>
</dbReference>
<dbReference type="PANTHER" id="PTHR42718">
    <property type="entry name" value="MAJOR FACILITATOR SUPERFAMILY MULTIDRUG TRANSPORTER MFSC"/>
    <property type="match status" value="1"/>
</dbReference>
<comment type="subcellular location">
    <subcellularLocation>
        <location evidence="1">Cell membrane</location>
        <topology evidence="1">Multi-pass membrane protein</topology>
    </subcellularLocation>
</comment>
<evidence type="ECO:0000256" key="2">
    <source>
        <dbReference type="ARBA" id="ARBA00022448"/>
    </source>
</evidence>
<feature type="transmembrane region" description="Helical" evidence="7">
    <location>
        <begin position="242"/>
        <end position="261"/>
    </location>
</feature>
<feature type="transmembrane region" description="Helical" evidence="7">
    <location>
        <begin position="348"/>
        <end position="367"/>
    </location>
</feature>
<gene>
    <name evidence="9" type="ORF">FHX76_002021</name>
</gene>
<dbReference type="SUPFAM" id="SSF103473">
    <property type="entry name" value="MFS general substrate transporter"/>
    <property type="match status" value="1"/>
</dbReference>
<keyword evidence="3" id="KW-1003">Cell membrane</keyword>
<dbReference type="InterPro" id="IPR011701">
    <property type="entry name" value="MFS"/>
</dbReference>
<evidence type="ECO:0000256" key="6">
    <source>
        <dbReference type="ARBA" id="ARBA00023136"/>
    </source>
</evidence>
<sequence length="513" mass="54040">MSSLSTPATSASQHSGPARKLALYTLFLASFMELLDATIVNVALPEIELSLDAQGAELQWMVASYTLAFAIALITGARMGDLYGRKKLFIGGLIGFTVFSALCGLAVNPEMLIVSRGLQGFAAAAMIPQVLASIQVMYKPSERAGAVAGFSALAGIAAVSGPIVGALLTEADLFGWGWRSIFFVNIPVGLIAIVAAFKLIPESRAPERHRLDVIGVIMLGVALIAVLYPLTMGREEDWPTWTFVSIALGLALFVAFLIIQSRKERRGGSPLINLSLFRTRSFAMGLAMLALFFIPMSGFFLIQTLYLQLGLGFTILDAGLAMIPFSLTVPIFAALSATVFVKLIGRAVLQIAPVILSAGFLLLVWAGNTHGTATTWLELLPGLVVAGAGFGMVVSAIGLFVLSEVPLRFAGNASGLFNTVNQLAAAIGVAVIGTIFFGYFDSSMAESAASIRSQADAVEASSAAFRDAFEPTMIIMAITMLGASVAATFLPRRPSVADLDESLPVDELAPTDA</sequence>
<feature type="transmembrane region" description="Helical" evidence="7">
    <location>
        <begin position="58"/>
        <end position="76"/>
    </location>
</feature>
<feature type="domain" description="Major facilitator superfamily (MFS) profile" evidence="8">
    <location>
        <begin position="22"/>
        <end position="494"/>
    </location>
</feature>
<evidence type="ECO:0000313" key="9">
    <source>
        <dbReference type="EMBL" id="NIH54125.1"/>
    </source>
</evidence>
<proteinExistence type="predicted"/>
<dbReference type="Proteomes" id="UP000541033">
    <property type="component" value="Unassembled WGS sequence"/>
</dbReference>
<feature type="transmembrane region" description="Helical" evidence="7">
    <location>
        <begin position="282"/>
        <end position="306"/>
    </location>
</feature>
<dbReference type="GO" id="GO:0005886">
    <property type="term" value="C:plasma membrane"/>
    <property type="evidence" value="ECO:0007669"/>
    <property type="project" value="UniProtKB-SubCell"/>
</dbReference>
<dbReference type="CDD" id="cd17321">
    <property type="entry name" value="MFS_MMR_MDR_like"/>
    <property type="match status" value="1"/>
</dbReference>
<evidence type="ECO:0000256" key="5">
    <source>
        <dbReference type="ARBA" id="ARBA00022989"/>
    </source>
</evidence>
<keyword evidence="10" id="KW-1185">Reference proteome</keyword>
<feature type="transmembrane region" description="Helical" evidence="7">
    <location>
        <begin position="318"/>
        <end position="341"/>
    </location>
</feature>
<feature type="transmembrane region" description="Helical" evidence="7">
    <location>
        <begin position="113"/>
        <end position="134"/>
    </location>
</feature>
<evidence type="ECO:0000256" key="7">
    <source>
        <dbReference type="SAM" id="Phobius"/>
    </source>
</evidence>
<feature type="transmembrane region" description="Helical" evidence="7">
    <location>
        <begin position="21"/>
        <end position="43"/>
    </location>
</feature>
<evidence type="ECO:0000256" key="4">
    <source>
        <dbReference type="ARBA" id="ARBA00022692"/>
    </source>
</evidence>
<feature type="transmembrane region" description="Helical" evidence="7">
    <location>
        <begin position="146"/>
        <end position="168"/>
    </location>
</feature>
<protein>
    <submittedName>
        <fullName evidence="9">EmrB/QacA subfamily drug resistance transporter</fullName>
    </submittedName>
</protein>
<keyword evidence="5 7" id="KW-1133">Transmembrane helix</keyword>
<evidence type="ECO:0000256" key="1">
    <source>
        <dbReference type="ARBA" id="ARBA00004651"/>
    </source>
</evidence>
<dbReference type="Gene3D" id="1.20.1720.10">
    <property type="entry name" value="Multidrug resistance protein D"/>
    <property type="match status" value="1"/>
</dbReference>
<dbReference type="InterPro" id="IPR004638">
    <property type="entry name" value="EmrB-like"/>
</dbReference>
<organism evidence="9 10">
    <name type="scientific">Lysinibacter cavernae</name>
    <dbReference type="NCBI Taxonomy" id="1640652"/>
    <lineage>
        <taxon>Bacteria</taxon>
        <taxon>Bacillati</taxon>
        <taxon>Actinomycetota</taxon>
        <taxon>Actinomycetes</taxon>
        <taxon>Micrococcales</taxon>
        <taxon>Microbacteriaceae</taxon>
        <taxon>Lysinibacter</taxon>
    </lineage>
</organism>
<keyword evidence="6 7" id="KW-0472">Membrane</keyword>
<dbReference type="AlphaFoldDB" id="A0A7X5R2E3"/>
<feature type="transmembrane region" description="Helical" evidence="7">
    <location>
        <begin position="379"/>
        <end position="402"/>
    </location>
</feature>
<feature type="transmembrane region" description="Helical" evidence="7">
    <location>
        <begin position="180"/>
        <end position="199"/>
    </location>
</feature>
<feature type="transmembrane region" description="Helical" evidence="7">
    <location>
        <begin position="88"/>
        <end position="107"/>
    </location>
</feature>
<dbReference type="InterPro" id="IPR036259">
    <property type="entry name" value="MFS_trans_sf"/>
</dbReference>
<reference evidence="9 10" key="1">
    <citation type="submission" date="2020-02" db="EMBL/GenBank/DDBJ databases">
        <title>Sequencing the genomes of 1000 actinobacteria strains.</title>
        <authorList>
            <person name="Klenk H.-P."/>
        </authorList>
    </citation>
    <scope>NUCLEOTIDE SEQUENCE [LARGE SCALE GENOMIC DNA]</scope>
    <source>
        <strain evidence="9 10">DSM 27960</strain>
    </source>
</reference>
<dbReference type="NCBIfam" id="TIGR00711">
    <property type="entry name" value="efflux_EmrB"/>
    <property type="match status" value="1"/>
</dbReference>
<dbReference type="PANTHER" id="PTHR42718:SF39">
    <property type="entry name" value="ACTINORHODIN TRANSPORTER-RELATED"/>
    <property type="match status" value="1"/>
</dbReference>
<name>A0A7X5R2E3_9MICO</name>
<dbReference type="GO" id="GO:0022857">
    <property type="term" value="F:transmembrane transporter activity"/>
    <property type="evidence" value="ECO:0007669"/>
    <property type="project" value="InterPro"/>
</dbReference>
<feature type="transmembrane region" description="Helical" evidence="7">
    <location>
        <begin position="423"/>
        <end position="440"/>
    </location>
</feature>
<feature type="transmembrane region" description="Helical" evidence="7">
    <location>
        <begin position="211"/>
        <end position="230"/>
    </location>
</feature>
<comment type="caution">
    <text evidence="9">The sequence shown here is derived from an EMBL/GenBank/DDBJ whole genome shotgun (WGS) entry which is preliminary data.</text>
</comment>
<dbReference type="EMBL" id="JAAMOX010000002">
    <property type="protein sequence ID" value="NIH54125.1"/>
    <property type="molecule type" value="Genomic_DNA"/>
</dbReference>
<evidence type="ECO:0000259" key="8">
    <source>
        <dbReference type="PROSITE" id="PS50850"/>
    </source>
</evidence>
<dbReference type="Gene3D" id="1.20.1250.20">
    <property type="entry name" value="MFS general substrate transporter like domains"/>
    <property type="match status" value="1"/>
</dbReference>
<evidence type="ECO:0000313" key="10">
    <source>
        <dbReference type="Proteomes" id="UP000541033"/>
    </source>
</evidence>
<dbReference type="RefSeq" id="WP_167150542.1">
    <property type="nucleotide sequence ID" value="NZ_JAAMOX010000002.1"/>
</dbReference>
<evidence type="ECO:0000256" key="3">
    <source>
        <dbReference type="ARBA" id="ARBA00022475"/>
    </source>
</evidence>
<dbReference type="InterPro" id="IPR020846">
    <property type="entry name" value="MFS_dom"/>
</dbReference>
<feature type="transmembrane region" description="Helical" evidence="7">
    <location>
        <begin position="472"/>
        <end position="490"/>
    </location>
</feature>
<dbReference type="Pfam" id="PF07690">
    <property type="entry name" value="MFS_1"/>
    <property type="match status" value="1"/>
</dbReference>
<keyword evidence="4 7" id="KW-0812">Transmembrane</keyword>